<evidence type="ECO:0000313" key="10">
    <source>
        <dbReference type="Proteomes" id="UP000027920"/>
    </source>
</evidence>
<evidence type="ECO:0000256" key="3">
    <source>
        <dbReference type="ARBA" id="ARBA00023015"/>
    </source>
</evidence>
<evidence type="ECO:0000259" key="8">
    <source>
        <dbReference type="PROSITE" id="PS00463"/>
    </source>
</evidence>
<reference evidence="9 10" key="1">
    <citation type="submission" date="2013-03" db="EMBL/GenBank/DDBJ databases">
        <title>The Genome Sequence of Exophiala aquamarina CBS 119918.</title>
        <authorList>
            <consortium name="The Broad Institute Genomics Platform"/>
            <person name="Cuomo C."/>
            <person name="de Hoog S."/>
            <person name="Gorbushina A."/>
            <person name="Walker B."/>
            <person name="Young S.K."/>
            <person name="Zeng Q."/>
            <person name="Gargeya S."/>
            <person name="Fitzgerald M."/>
            <person name="Haas B."/>
            <person name="Abouelleil A."/>
            <person name="Allen A.W."/>
            <person name="Alvarado L."/>
            <person name="Arachchi H.M."/>
            <person name="Berlin A.M."/>
            <person name="Chapman S.B."/>
            <person name="Gainer-Dewar J."/>
            <person name="Goldberg J."/>
            <person name="Griggs A."/>
            <person name="Gujja S."/>
            <person name="Hansen M."/>
            <person name="Howarth C."/>
            <person name="Imamovic A."/>
            <person name="Ireland A."/>
            <person name="Larimer J."/>
            <person name="McCowan C."/>
            <person name="Murphy C."/>
            <person name="Pearson M."/>
            <person name="Poon T.W."/>
            <person name="Priest M."/>
            <person name="Roberts A."/>
            <person name="Saif S."/>
            <person name="Shea T."/>
            <person name="Sisk P."/>
            <person name="Sykes S."/>
            <person name="Wortman J."/>
            <person name="Nusbaum C."/>
            <person name="Birren B."/>
        </authorList>
    </citation>
    <scope>NUCLEOTIDE SEQUENCE [LARGE SCALE GENOMIC DNA]</scope>
    <source>
        <strain evidence="9 10">CBS 119918</strain>
    </source>
</reference>
<evidence type="ECO:0000313" key="9">
    <source>
        <dbReference type="EMBL" id="KEF56854.1"/>
    </source>
</evidence>
<dbReference type="VEuPathDB" id="FungiDB:A1O9_07044"/>
<keyword evidence="2" id="KW-0479">Metal-binding</keyword>
<dbReference type="Pfam" id="PF04082">
    <property type="entry name" value="Fungal_trans"/>
    <property type="match status" value="1"/>
</dbReference>
<proteinExistence type="predicted"/>
<dbReference type="GeneID" id="25281958"/>
<dbReference type="GO" id="GO:0000981">
    <property type="term" value="F:DNA-binding transcription factor activity, RNA polymerase II-specific"/>
    <property type="evidence" value="ECO:0007669"/>
    <property type="project" value="InterPro"/>
</dbReference>
<feature type="domain" description="Zn(2)-C6 fungal-type" evidence="8">
    <location>
        <begin position="33"/>
        <end position="63"/>
    </location>
</feature>
<keyword evidence="6" id="KW-0539">Nucleus</keyword>
<dbReference type="CDD" id="cd00067">
    <property type="entry name" value="GAL4"/>
    <property type="match status" value="1"/>
</dbReference>
<protein>
    <recommendedName>
        <fullName evidence="8">Zn(2)-C6 fungal-type domain-containing protein</fullName>
    </recommendedName>
</protein>
<dbReference type="Proteomes" id="UP000027920">
    <property type="component" value="Unassembled WGS sequence"/>
</dbReference>
<evidence type="ECO:0000256" key="4">
    <source>
        <dbReference type="ARBA" id="ARBA00023125"/>
    </source>
</evidence>
<gene>
    <name evidence="9" type="ORF">A1O9_07044</name>
</gene>
<evidence type="ECO:0000256" key="6">
    <source>
        <dbReference type="ARBA" id="ARBA00023242"/>
    </source>
</evidence>
<dbReference type="InterPro" id="IPR001138">
    <property type="entry name" value="Zn2Cys6_DnaBD"/>
</dbReference>
<dbReference type="PANTHER" id="PTHR31845">
    <property type="entry name" value="FINGER DOMAIN PROTEIN, PUTATIVE-RELATED"/>
    <property type="match status" value="1"/>
</dbReference>
<evidence type="ECO:0000256" key="1">
    <source>
        <dbReference type="ARBA" id="ARBA00004123"/>
    </source>
</evidence>
<evidence type="ECO:0000256" key="2">
    <source>
        <dbReference type="ARBA" id="ARBA00022723"/>
    </source>
</evidence>
<evidence type="ECO:0000256" key="5">
    <source>
        <dbReference type="ARBA" id="ARBA00023163"/>
    </source>
</evidence>
<dbReference type="GO" id="GO:0000976">
    <property type="term" value="F:transcription cis-regulatory region binding"/>
    <property type="evidence" value="ECO:0007669"/>
    <property type="project" value="TreeGrafter"/>
</dbReference>
<name>A0A072P9S3_9EURO</name>
<keyword evidence="3" id="KW-0805">Transcription regulation</keyword>
<keyword evidence="4" id="KW-0238">DNA-binding</keyword>
<dbReference type="OrthoDB" id="3365636at2759"/>
<dbReference type="HOGENOM" id="CLU_006524_0_2_1"/>
<comment type="subcellular location">
    <subcellularLocation>
        <location evidence="1">Nucleus</location>
    </subcellularLocation>
</comment>
<organism evidence="9 10">
    <name type="scientific">Exophiala aquamarina CBS 119918</name>
    <dbReference type="NCBI Taxonomy" id="1182545"/>
    <lineage>
        <taxon>Eukaryota</taxon>
        <taxon>Fungi</taxon>
        <taxon>Dikarya</taxon>
        <taxon>Ascomycota</taxon>
        <taxon>Pezizomycotina</taxon>
        <taxon>Eurotiomycetes</taxon>
        <taxon>Chaetothyriomycetidae</taxon>
        <taxon>Chaetothyriales</taxon>
        <taxon>Herpotrichiellaceae</taxon>
        <taxon>Exophiala</taxon>
    </lineage>
</organism>
<dbReference type="PANTHER" id="PTHR31845:SF10">
    <property type="entry name" value="ZN(II)2CYS6 TRANSCRIPTION FACTOR (EUROFUNG)"/>
    <property type="match status" value="1"/>
</dbReference>
<dbReference type="InterPro" id="IPR051089">
    <property type="entry name" value="prtT"/>
</dbReference>
<dbReference type="Gene3D" id="4.10.240.10">
    <property type="entry name" value="Zn(2)-C6 fungal-type DNA-binding domain"/>
    <property type="match status" value="1"/>
</dbReference>
<dbReference type="InterPro" id="IPR007219">
    <property type="entry name" value="XnlR_reg_dom"/>
</dbReference>
<dbReference type="GO" id="GO:0008270">
    <property type="term" value="F:zinc ion binding"/>
    <property type="evidence" value="ECO:0007669"/>
    <property type="project" value="InterPro"/>
</dbReference>
<keyword evidence="5" id="KW-0804">Transcription</keyword>
<keyword evidence="10" id="KW-1185">Reference proteome</keyword>
<dbReference type="PROSITE" id="PS00463">
    <property type="entry name" value="ZN2_CY6_FUNGAL_1"/>
    <property type="match status" value="1"/>
</dbReference>
<dbReference type="GO" id="GO:0005634">
    <property type="term" value="C:nucleus"/>
    <property type="evidence" value="ECO:0007669"/>
    <property type="project" value="UniProtKB-SubCell"/>
</dbReference>
<dbReference type="STRING" id="1182545.A0A072P9S3"/>
<dbReference type="SUPFAM" id="SSF57701">
    <property type="entry name" value="Zn2/Cys6 DNA-binding domain"/>
    <property type="match status" value="1"/>
</dbReference>
<dbReference type="AlphaFoldDB" id="A0A072P9S3"/>
<dbReference type="EMBL" id="AMGV01000005">
    <property type="protein sequence ID" value="KEF56854.1"/>
    <property type="molecule type" value="Genomic_DNA"/>
</dbReference>
<feature type="region of interest" description="Disordered" evidence="7">
    <location>
        <begin position="92"/>
        <end position="114"/>
    </location>
</feature>
<dbReference type="RefSeq" id="XP_013259444.1">
    <property type="nucleotide sequence ID" value="XM_013403990.1"/>
</dbReference>
<sequence length="696" mass="77631">MPDPLAIDHVEGQFGDELSSAQNSKRRHKLNRACVACRNTKTKCLPSKIADTCEACLKKSRPCVPCGPVKPRMKSSEKFSELEKKIESLTKALSARDHQDQPQTPPESGRSIISSEDLIQDKTINAGGRFLTQLPERLSNSISPALSSHVIDANRSYVDVIDQGFIDCPTAEVLFNHYCISMHPILPILDLSGETNLERVRATKPVSLMAILAISSASILPSFEPRLLMELNEQLARHVFILGTQSLDLVQALLIYSQYYIRPSSARSFTQTHFVSSAVTMSYDLMLNNTRRDASRRSSRAEKERSRTWLACWFAASINSMVLHQPCIVSTSNEIENSLLNALHDSPESSHSDQWLFTLFRMQRLVEEAATIYGPMTSKPLGELEENSIALKLKMCQQRLEKWKAAGTPAMDPQLVIHHVAMRNIVKKAYAFYNANRFRADASAHNPALPPWQVEAIFRCLVSSQALLDIYCGLEDSLARSLPNMFLVWTIFAGFSLVKLSYLAEVVSSADSTIMTDVLSQKTTPDFLDAMVSKIEAISRNGYLPQAKGFGLGFKKLRLYYVQKQHMCLHPGGDCEASIDGEGAQIISPMGDSSRQNKANPSIGAEVGSDWPSIRFGQISDDQPSSHQALPDCSTQATAESFQDFSNAAEFPIPAVYDPSTYDNMNWDNFMLDDVAMKEMDDFIMQDDSGWMRTFF</sequence>
<comment type="caution">
    <text evidence="9">The sequence shown here is derived from an EMBL/GenBank/DDBJ whole genome shotgun (WGS) entry which is preliminary data.</text>
</comment>
<dbReference type="GO" id="GO:0006351">
    <property type="term" value="P:DNA-templated transcription"/>
    <property type="evidence" value="ECO:0007669"/>
    <property type="project" value="InterPro"/>
</dbReference>
<dbReference type="CDD" id="cd12148">
    <property type="entry name" value="fungal_TF_MHR"/>
    <property type="match status" value="1"/>
</dbReference>
<evidence type="ECO:0000256" key="7">
    <source>
        <dbReference type="SAM" id="MobiDB-lite"/>
    </source>
</evidence>
<accession>A0A072P9S3</accession>
<dbReference type="InterPro" id="IPR036864">
    <property type="entry name" value="Zn2-C6_fun-type_DNA-bd_sf"/>
</dbReference>